<accession>A0ABT8DGZ4</accession>
<evidence type="ECO:0000313" key="1">
    <source>
        <dbReference type="EMBL" id="MDN3724661.1"/>
    </source>
</evidence>
<gene>
    <name evidence="1" type="ORF">QRD02_09715</name>
</gene>
<organism evidence="1 2">
    <name type="scientific">Aequorivita aurantiaca</name>
    <dbReference type="NCBI Taxonomy" id="3053356"/>
    <lineage>
        <taxon>Bacteria</taxon>
        <taxon>Pseudomonadati</taxon>
        <taxon>Bacteroidota</taxon>
        <taxon>Flavobacteriia</taxon>
        <taxon>Flavobacteriales</taxon>
        <taxon>Flavobacteriaceae</taxon>
        <taxon>Aequorivita</taxon>
    </lineage>
</organism>
<dbReference type="InterPro" id="IPR015003">
    <property type="entry name" value="DUF1853"/>
</dbReference>
<dbReference type="RefSeq" id="WP_290254749.1">
    <property type="nucleotide sequence ID" value="NZ_JAUGQQ010000005.1"/>
</dbReference>
<dbReference type="EMBL" id="JAUGQQ010000005">
    <property type="protein sequence ID" value="MDN3724661.1"/>
    <property type="molecule type" value="Genomic_DNA"/>
</dbReference>
<dbReference type="Proteomes" id="UP001244787">
    <property type="component" value="Unassembled WGS sequence"/>
</dbReference>
<sequence length="268" mass="31492">MDSLESKILKTVVNAPDLRINSELYPFETFEFSNEQVNASNFTFPSNSVMGMQAEACFEAYLKQSENFELLAANLQINDGKKTLGELDYIVKDLAAKRIVHIELACKFYLYDEIENASEAEHWIGPNRKDSLFYKLEKIKTKQFPLLHEAETIKKLQQLNIEKPTVQKLCLKAFLFLPKKIKPDFLPKYIQDCIVGYYIKRQDFTVVKNARYAMPSKKEWLLPIEEITDWYGYSEIKSMLEAQLKMNKSPLIYQKTPHEIERFFVVWW</sequence>
<proteinExistence type="predicted"/>
<protein>
    <submittedName>
        <fullName evidence="1">DUF1853 family protein</fullName>
    </submittedName>
</protein>
<keyword evidence="2" id="KW-1185">Reference proteome</keyword>
<dbReference type="Pfam" id="PF08907">
    <property type="entry name" value="DUF1853"/>
    <property type="match status" value="1"/>
</dbReference>
<comment type="caution">
    <text evidence="1">The sequence shown here is derived from an EMBL/GenBank/DDBJ whole genome shotgun (WGS) entry which is preliminary data.</text>
</comment>
<name>A0ABT8DGZ4_9FLAO</name>
<evidence type="ECO:0000313" key="2">
    <source>
        <dbReference type="Proteomes" id="UP001244787"/>
    </source>
</evidence>
<reference evidence="1 2" key="1">
    <citation type="submission" date="2023-06" db="EMBL/GenBank/DDBJ databases">
        <authorList>
            <person name="Ye Y.-Q."/>
            <person name="Du Z.-J."/>
        </authorList>
    </citation>
    <scope>NUCLEOTIDE SEQUENCE [LARGE SCALE GENOMIC DNA]</scope>
    <source>
        <strain evidence="1 2">SDUM287046</strain>
    </source>
</reference>